<evidence type="ECO:0000313" key="2">
    <source>
        <dbReference type="EMBL" id="KRX32587.1"/>
    </source>
</evidence>
<dbReference type="Proteomes" id="UP000055048">
    <property type="component" value="Unassembled WGS sequence"/>
</dbReference>
<organism evidence="2 3">
    <name type="scientific">Trichinella murrelli</name>
    <dbReference type="NCBI Taxonomy" id="144512"/>
    <lineage>
        <taxon>Eukaryota</taxon>
        <taxon>Metazoa</taxon>
        <taxon>Ecdysozoa</taxon>
        <taxon>Nematoda</taxon>
        <taxon>Enoplea</taxon>
        <taxon>Dorylaimia</taxon>
        <taxon>Trichinellida</taxon>
        <taxon>Trichinellidae</taxon>
        <taxon>Trichinella</taxon>
    </lineage>
</organism>
<reference evidence="2 3" key="1">
    <citation type="submission" date="2015-01" db="EMBL/GenBank/DDBJ databases">
        <title>Evolution of Trichinella species and genotypes.</title>
        <authorList>
            <person name="Korhonen P.K."/>
            <person name="Edoardo P."/>
            <person name="Giuseppe L.R."/>
            <person name="Gasser R.B."/>
        </authorList>
    </citation>
    <scope>NUCLEOTIDE SEQUENCE [LARGE SCALE GENOMIC DNA]</scope>
    <source>
        <strain evidence="2">ISS417</strain>
    </source>
</reference>
<protein>
    <submittedName>
        <fullName evidence="2">Uncharacterized protein</fullName>
    </submittedName>
</protein>
<accession>A0A0V0T0P9</accession>
<gene>
    <name evidence="2" type="ORF">T05_5573</name>
</gene>
<evidence type="ECO:0000256" key="1">
    <source>
        <dbReference type="SAM" id="MobiDB-lite"/>
    </source>
</evidence>
<dbReference type="AlphaFoldDB" id="A0A0V0T0P9"/>
<comment type="caution">
    <text evidence="2">The sequence shown here is derived from an EMBL/GenBank/DDBJ whole genome shotgun (WGS) entry which is preliminary data.</text>
</comment>
<keyword evidence="3" id="KW-1185">Reference proteome</keyword>
<dbReference type="EMBL" id="JYDJ01001134">
    <property type="protein sequence ID" value="KRX32587.1"/>
    <property type="molecule type" value="Genomic_DNA"/>
</dbReference>
<evidence type="ECO:0000313" key="3">
    <source>
        <dbReference type="Proteomes" id="UP000055048"/>
    </source>
</evidence>
<feature type="compositionally biased region" description="Polar residues" evidence="1">
    <location>
        <begin position="10"/>
        <end position="21"/>
    </location>
</feature>
<proteinExistence type="predicted"/>
<sequence length="59" mass="6860">MRSVGDANMPTGSGLTRQTRYQRMMVTRSDRSFVCDARTPLYHTLAQVRFQPRQQRQNG</sequence>
<name>A0A0V0T0P9_9BILA</name>
<dbReference type="OrthoDB" id="10501416at2759"/>
<feature type="region of interest" description="Disordered" evidence="1">
    <location>
        <begin position="1"/>
        <end position="22"/>
    </location>
</feature>